<keyword evidence="3" id="KW-1185">Reference proteome</keyword>
<reference evidence="2" key="2">
    <citation type="journal article" date="2023" name="IMA Fungus">
        <title>Comparative genomic study of the Penicillium genus elucidates a diverse pangenome and 15 lateral gene transfer events.</title>
        <authorList>
            <person name="Petersen C."/>
            <person name="Sorensen T."/>
            <person name="Nielsen M.R."/>
            <person name="Sondergaard T.E."/>
            <person name="Sorensen J.L."/>
            <person name="Fitzpatrick D.A."/>
            <person name="Frisvad J.C."/>
            <person name="Nielsen K.L."/>
        </authorList>
    </citation>
    <scope>NUCLEOTIDE SEQUENCE</scope>
    <source>
        <strain evidence="2">IBT 35675</strain>
    </source>
</reference>
<evidence type="ECO:0000256" key="1">
    <source>
        <dbReference type="SAM" id="MobiDB-lite"/>
    </source>
</evidence>
<protein>
    <submittedName>
        <fullName evidence="2">Uncharacterized protein</fullName>
    </submittedName>
</protein>
<dbReference type="EMBL" id="JAPZBR010000003">
    <property type="protein sequence ID" value="KAJ5358147.1"/>
    <property type="molecule type" value="Genomic_DNA"/>
</dbReference>
<evidence type="ECO:0000313" key="3">
    <source>
        <dbReference type="Proteomes" id="UP001148299"/>
    </source>
</evidence>
<feature type="compositionally biased region" description="Acidic residues" evidence="1">
    <location>
        <begin position="172"/>
        <end position="183"/>
    </location>
</feature>
<reference evidence="2" key="1">
    <citation type="submission" date="2022-12" db="EMBL/GenBank/DDBJ databases">
        <authorList>
            <person name="Petersen C."/>
        </authorList>
    </citation>
    <scope>NUCLEOTIDE SEQUENCE</scope>
    <source>
        <strain evidence="2">IBT 35675</strain>
    </source>
</reference>
<dbReference type="Proteomes" id="UP001148299">
    <property type="component" value="Unassembled WGS sequence"/>
</dbReference>
<proteinExistence type="predicted"/>
<accession>A0A9W9RD87</accession>
<comment type="caution">
    <text evidence="2">The sequence shown here is derived from an EMBL/GenBank/DDBJ whole genome shotgun (WGS) entry which is preliminary data.</text>
</comment>
<evidence type="ECO:0000313" key="2">
    <source>
        <dbReference type="EMBL" id="KAJ5358147.1"/>
    </source>
</evidence>
<gene>
    <name evidence="2" type="ORF">N7541_005305</name>
</gene>
<dbReference type="AlphaFoldDB" id="A0A9W9RD87"/>
<sequence length="183" mass="20012">MTPERTPGALAVAGHPPAVRALVARAPVRVNDAEWEGTLVVQASGAGSSLDGPGHEDPEGLHMDAKELNVVIMEAKRPMNGSQGIPQALAYMACVHNQLHIYITFIKLDNESRWSMKTVCVFENEFEQVLGLLVYLMKKAASMSPTTSKRSSRRTYQGSGDSDLIFDHNPEMDDDMNDDLGVE</sequence>
<organism evidence="2 3">
    <name type="scientific">Penicillium brevicompactum</name>
    <dbReference type="NCBI Taxonomy" id="5074"/>
    <lineage>
        <taxon>Eukaryota</taxon>
        <taxon>Fungi</taxon>
        <taxon>Dikarya</taxon>
        <taxon>Ascomycota</taxon>
        <taxon>Pezizomycotina</taxon>
        <taxon>Eurotiomycetes</taxon>
        <taxon>Eurotiomycetidae</taxon>
        <taxon>Eurotiales</taxon>
        <taxon>Aspergillaceae</taxon>
        <taxon>Penicillium</taxon>
    </lineage>
</organism>
<feature type="region of interest" description="Disordered" evidence="1">
    <location>
        <begin position="146"/>
        <end position="183"/>
    </location>
</feature>
<name>A0A9W9RD87_PENBR</name>